<dbReference type="HAMAP" id="MF_02019">
    <property type="entry name" value="MurF"/>
    <property type="match status" value="1"/>
</dbReference>
<dbReference type="NCBIfam" id="TIGR01143">
    <property type="entry name" value="murF"/>
    <property type="match status" value="1"/>
</dbReference>
<evidence type="ECO:0000256" key="11">
    <source>
        <dbReference type="RuleBase" id="RU004136"/>
    </source>
</evidence>
<dbReference type="InterPro" id="IPR005863">
    <property type="entry name" value="UDP-N-AcMur_synth"/>
</dbReference>
<feature type="domain" description="Mur ligase central" evidence="14">
    <location>
        <begin position="130"/>
        <end position="314"/>
    </location>
</feature>
<evidence type="ECO:0000256" key="2">
    <source>
        <dbReference type="ARBA" id="ARBA00022598"/>
    </source>
</evidence>
<evidence type="ECO:0000259" key="12">
    <source>
        <dbReference type="Pfam" id="PF01225"/>
    </source>
</evidence>
<evidence type="ECO:0000313" key="16">
    <source>
        <dbReference type="Proteomes" id="UP000319771"/>
    </source>
</evidence>
<dbReference type="Gene3D" id="3.40.1390.10">
    <property type="entry name" value="MurE/MurF, N-terminal domain"/>
    <property type="match status" value="1"/>
</dbReference>
<evidence type="ECO:0000256" key="8">
    <source>
        <dbReference type="ARBA" id="ARBA00023306"/>
    </source>
</evidence>
<dbReference type="Pfam" id="PF08245">
    <property type="entry name" value="Mur_ligase_M"/>
    <property type="match status" value="1"/>
</dbReference>
<evidence type="ECO:0000313" key="15">
    <source>
        <dbReference type="EMBL" id="TMQ73122.1"/>
    </source>
</evidence>
<gene>
    <name evidence="10" type="primary">murF</name>
    <name evidence="15" type="ORF">E6K81_05610</name>
</gene>
<evidence type="ECO:0000256" key="1">
    <source>
        <dbReference type="ARBA" id="ARBA00022490"/>
    </source>
</evidence>
<dbReference type="InterPro" id="IPR036615">
    <property type="entry name" value="Mur_ligase_C_dom_sf"/>
</dbReference>
<keyword evidence="5 10" id="KW-0067">ATP-binding</keyword>
<evidence type="ECO:0000256" key="5">
    <source>
        <dbReference type="ARBA" id="ARBA00022840"/>
    </source>
</evidence>
<keyword evidence="1 10" id="KW-0963">Cytoplasm</keyword>
<dbReference type="Gene3D" id="3.40.1190.10">
    <property type="entry name" value="Mur-like, catalytic domain"/>
    <property type="match status" value="1"/>
</dbReference>
<reference evidence="15 16" key="1">
    <citation type="journal article" date="2019" name="Nat. Microbiol.">
        <title>Mediterranean grassland soil C-N compound turnover is dependent on rainfall and depth, and is mediated by genomically divergent microorganisms.</title>
        <authorList>
            <person name="Diamond S."/>
            <person name="Andeer P.F."/>
            <person name="Li Z."/>
            <person name="Crits-Christoph A."/>
            <person name="Burstein D."/>
            <person name="Anantharaman K."/>
            <person name="Lane K.R."/>
            <person name="Thomas B.C."/>
            <person name="Pan C."/>
            <person name="Northen T.R."/>
            <person name="Banfield J.F."/>
        </authorList>
    </citation>
    <scope>NUCLEOTIDE SEQUENCE [LARGE SCALE GENOMIC DNA]</scope>
    <source>
        <strain evidence="15">WS_11</strain>
    </source>
</reference>
<protein>
    <recommendedName>
        <fullName evidence="10 11">UDP-N-acetylmuramoyl-tripeptide--D-alanyl-D-alanine ligase</fullName>
        <ecNumber evidence="10 11">6.3.2.10</ecNumber>
    </recommendedName>
    <alternativeName>
        <fullName evidence="10">D-alanyl-D-alanine-adding enzyme</fullName>
    </alternativeName>
</protein>
<dbReference type="GO" id="GO:0008360">
    <property type="term" value="P:regulation of cell shape"/>
    <property type="evidence" value="ECO:0007669"/>
    <property type="project" value="UniProtKB-KW"/>
</dbReference>
<comment type="function">
    <text evidence="10 11">Involved in cell wall formation. Catalyzes the final step in the synthesis of UDP-N-acetylmuramoyl-pentapeptide, the precursor of murein.</text>
</comment>
<dbReference type="PANTHER" id="PTHR43024:SF1">
    <property type="entry name" value="UDP-N-ACETYLMURAMOYL-TRIPEPTIDE--D-ALANYL-D-ALANINE LIGASE"/>
    <property type="match status" value="1"/>
</dbReference>
<proteinExistence type="inferred from homology"/>
<keyword evidence="4 10" id="KW-0547">Nucleotide-binding</keyword>
<dbReference type="GO" id="GO:0005524">
    <property type="term" value="F:ATP binding"/>
    <property type="evidence" value="ECO:0007669"/>
    <property type="project" value="UniProtKB-UniRule"/>
</dbReference>
<comment type="pathway">
    <text evidence="10 11">Cell wall biogenesis; peptidoglycan biosynthesis.</text>
</comment>
<dbReference type="InterPro" id="IPR013221">
    <property type="entry name" value="Mur_ligase_cen"/>
</dbReference>
<keyword evidence="7 10" id="KW-0573">Peptidoglycan synthesis</keyword>
<keyword evidence="8 10" id="KW-0131">Cell cycle</keyword>
<evidence type="ECO:0000256" key="3">
    <source>
        <dbReference type="ARBA" id="ARBA00022618"/>
    </source>
</evidence>
<evidence type="ECO:0000259" key="14">
    <source>
        <dbReference type="Pfam" id="PF08245"/>
    </source>
</evidence>
<feature type="domain" description="Mur ligase N-terminal catalytic" evidence="12">
    <location>
        <begin position="43"/>
        <end position="120"/>
    </location>
</feature>
<evidence type="ECO:0000256" key="7">
    <source>
        <dbReference type="ARBA" id="ARBA00022984"/>
    </source>
</evidence>
<comment type="caution">
    <text evidence="15">The sequence shown here is derived from an EMBL/GenBank/DDBJ whole genome shotgun (WGS) entry which is preliminary data.</text>
</comment>
<dbReference type="AlphaFoldDB" id="A0A538UB43"/>
<dbReference type="InterPro" id="IPR051046">
    <property type="entry name" value="MurCDEF_CellWall_CoF430Synth"/>
</dbReference>
<keyword evidence="6 10" id="KW-0133">Cell shape</keyword>
<dbReference type="GO" id="GO:0051301">
    <property type="term" value="P:cell division"/>
    <property type="evidence" value="ECO:0007669"/>
    <property type="project" value="UniProtKB-KW"/>
</dbReference>
<dbReference type="Pfam" id="PF01225">
    <property type="entry name" value="Mur_ligase"/>
    <property type="match status" value="1"/>
</dbReference>
<dbReference type="EC" id="6.3.2.10" evidence="10 11"/>
<keyword evidence="9 10" id="KW-0961">Cell wall biogenesis/degradation</keyword>
<evidence type="ECO:0000256" key="4">
    <source>
        <dbReference type="ARBA" id="ARBA00022741"/>
    </source>
</evidence>
<accession>A0A538UB43</accession>
<dbReference type="SUPFAM" id="SSF63418">
    <property type="entry name" value="MurE/MurF N-terminal domain"/>
    <property type="match status" value="1"/>
</dbReference>
<evidence type="ECO:0000256" key="9">
    <source>
        <dbReference type="ARBA" id="ARBA00023316"/>
    </source>
</evidence>
<dbReference type="InterPro" id="IPR000713">
    <property type="entry name" value="Mur_ligase_N"/>
</dbReference>
<sequence>MTAATGAPLLTLPEVARAVTGDLVAREVPSRPDAREAFLRQAVDGVSIDTRTLTPGQLFVPLRGGNTDGHRFLAEAFRRGAALAFCERERYPEWEGHEPGPLVLVEDATAALQRLARRFRDGWHGRLIGVTGSAGKTTTKDLVAAVLATAVPTLKTEGNLNNHWGVPLTLLRLRPEHRFAVIEIAMNHPGEIAGLAAMARPEAAVITNAGSAHLEGLGSLAAIAREKASLAAAVPPGGPVFAGADSPRLMAALRGMKVRVVSYGFAAAAAVRAEGLTDLGPEGSRFTVAGFPTVHLKLVGRHQVQNALAALAVAREYAVDPAAAVAALAAQRSGKGRMEVRALRGATLLVDCYNANPESTRAALATLAGWPEATRRIAVLGDMLELGGDAPRLHRETGEAARDAEVWAVGTYAGEWAAGATRAGVTARRFADQAALAEALREALAPGVVVLIKASRGAGFDALVRRLGAEA</sequence>
<dbReference type="InterPro" id="IPR004101">
    <property type="entry name" value="Mur_ligase_C"/>
</dbReference>
<dbReference type="InterPro" id="IPR036565">
    <property type="entry name" value="Mur-like_cat_sf"/>
</dbReference>
<keyword evidence="3 10" id="KW-0132">Cell division</keyword>
<comment type="similarity">
    <text evidence="10">Belongs to the MurCDEF family. MurF subfamily.</text>
</comment>
<dbReference type="GO" id="GO:0009252">
    <property type="term" value="P:peptidoglycan biosynthetic process"/>
    <property type="evidence" value="ECO:0007669"/>
    <property type="project" value="UniProtKB-UniRule"/>
</dbReference>
<dbReference type="EMBL" id="VBPB01000081">
    <property type="protein sequence ID" value="TMQ73122.1"/>
    <property type="molecule type" value="Genomic_DNA"/>
</dbReference>
<feature type="domain" description="Mur ligase C-terminal" evidence="13">
    <location>
        <begin position="336"/>
        <end position="456"/>
    </location>
</feature>
<dbReference type="GO" id="GO:0071555">
    <property type="term" value="P:cell wall organization"/>
    <property type="evidence" value="ECO:0007669"/>
    <property type="project" value="UniProtKB-KW"/>
</dbReference>
<dbReference type="GO" id="GO:0047480">
    <property type="term" value="F:UDP-N-acetylmuramoyl-tripeptide-D-alanyl-D-alanine ligase activity"/>
    <property type="evidence" value="ECO:0007669"/>
    <property type="project" value="UniProtKB-UniRule"/>
</dbReference>
<evidence type="ECO:0000256" key="6">
    <source>
        <dbReference type="ARBA" id="ARBA00022960"/>
    </source>
</evidence>
<dbReference type="InterPro" id="IPR035911">
    <property type="entry name" value="MurE/MurF_N"/>
</dbReference>
<name>A0A538UB43_UNCEI</name>
<feature type="binding site" evidence="10">
    <location>
        <begin position="132"/>
        <end position="138"/>
    </location>
    <ligand>
        <name>ATP</name>
        <dbReference type="ChEBI" id="CHEBI:30616"/>
    </ligand>
</feature>
<dbReference type="UniPathway" id="UPA00219"/>
<dbReference type="GO" id="GO:0005737">
    <property type="term" value="C:cytoplasm"/>
    <property type="evidence" value="ECO:0007669"/>
    <property type="project" value="UniProtKB-SubCell"/>
</dbReference>
<dbReference type="Proteomes" id="UP000319771">
    <property type="component" value="Unassembled WGS sequence"/>
</dbReference>
<dbReference type="SUPFAM" id="SSF53623">
    <property type="entry name" value="MurD-like peptide ligases, catalytic domain"/>
    <property type="match status" value="1"/>
</dbReference>
<comment type="catalytic activity">
    <reaction evidence="10 11">
        <text>D-alanyl-D-alanine + UDP-N-acetyl-alpha-D-muramoyl-L-alanyl-gamma-D-glutamyl-meso-2,6-diaminopimelate + ATP = UDP-N-acetyl-alpha-D-muramoyl-L-alanyl-gamma-D-glutamyl-meso-2,6-diaminopimeloyl-D-alanyl-D-alanine + ADP + phosphate + H(+)</text>
        <dbReference type="Rhea" id="RHEA:28374"/>
        <dbReference type="ChEBI" id="CHEBI:15378"/>
        <dbReference type="ChEBI" id="CHEBI:30616"/>
        <dbReference type="ChEBI" id="CHEBI:43474"/>
        <dbReference type="ChEBI" id="CHEBI:57822"/>
        <dbReference type="ChEBI" id="CHEBI:61386"/>
        <dbReference type="ChEBI" id="CHEBI:83905"/>
        <dbReference type="ChEBI" id="CHEBI:456216"/>
        <dbReference type="EC" id="6.3.2.10"/>
    </reaction>
</comment>
<organism evidence="15 16">
    <name type="scientific">Eiseniibacteriota bacterium</name>
    <dbReference type="NCBI Taxonomy" id="2212470"/>
    <lineage>
        <taxon>Bacteria</taxon>
        <taxon>Candidatus Eiseniibacteriota</taxon>
    </lineage>
</organism>
<dbReference type="SUPFAM" id="SSF53244">
    <property type="entry name" value="MurD-like peptide ligases, peptide-binding domain"/>
    <property type="match status" value="1"/>
</dbReference>
<dbReference type="Gene3D" id="3.90.190.20">
    <property type="entry name" value="Mur ligase, C-terminal domain"/>
    <property type="match status" value="1"/>
</dbReference>
<keyword evidence="2 10" id="KW-0436">Ligase</keyword>
<dbReference type="GO" id="GO:0008766">
    <property type="term" value="F:UDP-N-acetylmuramoylalanyl-D-glutamyl-2,6-diaminopimelate-D-alanyl-D-alanine ligase activity"/>
    <property type="evidence" value="ECO:0007669"/>
    <property type="project" value="RHEA"/>
</dbReference>
<evidence type="ECO:0000259" key="13">
    <source>
        <dbReference type="Pfam" id="PF02875"/>
    </source>
</evidence>
<evidence type="ECO:0000256" key="10">
    <source>
        <dbReference type="HAMAP-Rule" id="MF_02019"/>
    </source>
</evidence>
<dbReference type="PANTHER" id="PTHR43024">
    <property type="entry name" value="UDP-N-ACETYLMURAMOYL-TRIPEPTIDE--D-ALANYL-D-ALANINE LIGASE"/>
    <property type="match status" value="1"/>
</dbReference>
<comment type="subcellular location">
    <subcellularLocation>
        <location evidence="10 11">Cytoplasm</location>
    </subcellularLocation>
</comment>
<dbReference type="Pfam" id="PF02875">
    <property type="entry name" value="Mur_ligase_C"/>
    <property type="match status" value="1"/>
</dbReference>